<protein>
    <recommendedName>
        <fullName evidence="4">CVNH domain-containing protein</fullName>
    </recommendedName>
</protein>
<keyword evidence="1" id="KW-0732">Signal</keyword>
<proteinExistence type="predicted"/>
<dbReference type="RefSeq" id="WP_264506169.1">
    <property type="nucleotide sequence ID" value="NZ_JAPDFL010000001.1"/>
</dbReference>
<feature type="chain" id="PRO_5045329321" description="CVNH domain-containing protein" evidence="1">
    <location>
        <begin position="28"/>
        <end position="162"/>
    </location>
</feature>
<comment type="caution">
    <text evidence="2">The sequence shown here is derived from an EMBL/GenBank/DDBJ whole genome shotgun (WGS) entry which is preliminary data.</text>
</comment>
<evidence type="ECO:0000313" key="2">
    <source>
        <dbReference type="EMBL" id="MCW1933230.1"/>
    </source>
</evidence>
<dbReference type="Proteomes" id="UP001208938">
    <property type="component" value="Unassembled WGS sequence"/>
</dbReference>
<dbReference type="EMBL" id="JAPDFL010000001">
    <property type="protein sequence ID" value="MCW1933230.1"/>
    <property type="molecule type" value="Genomic_DNA"/>
</dbReference>
<reference evidence="2 3" key="1">
    <citation type="submission" date="2022-10" db="EMBL/GenBank/DDBJ databases">
        <title>Pararhodobacter sp. nov., isolated from marine algae.</title>
        <authorList>
            <person name="Choi B.J."/>
            <person name="Kim J.M."/>
            <person name="Lee J.K."/>
            <person name="Choi D.G."/>
            <person name="Jeon C.O."/>
        </authorList>
    </citation>
    <scope>NUCLEOTIDE SEQUENCE [LARGE SCALE GENOMIC DNA]</scope>
    <source>
        <strain evidence="2 3">ZQ420</strain>
    </source>
</reference>
<feature type="signal peptide" evidence="1">
    <location>
        <begin position="1"/>
        <end position="27"/>
    </location>
</feature>
<name>A0ABT3H092_9RHOB</name>
<evidence type="ECO:0008006" key="4">
    <source>
        <dbReference type="Google" id="ProtNLM"/>
    </source>
</evidence>
<keyword evidence="3" id="KW-1185">Reference proteome</keyword>
<organism evidence="2 3">
    <name type="scientific">Pararhodobacter zhoushanensis</name>
    <dbReference type="NCBI Taxonomy" id="2479545"/>
    <lineage>
        <taxon>Bacteria</taxon>
        <taxon>Pseudomonadati</taxon>
        <taxon>Pseudomonadota</taxon>
        <taxon>Alphaproteobacteria</taxon>
        <taxon>Rhodobacterales</taxon>
        <taxon>Paracoccaceae</taxon>
        <taxon>Pararhodobacter</taxon>
    </lineage>
</organism>
<sequence length="162" mass="17078">MSLFSTLPRCVALALFMLPGLTPAALAQNRSGGSGPGEAAALDNCGTGAITCYATQDANCRSSGGFIRLRMTSADAVTLECTSDRNDLNRVFAQERAQTTTCTSGHLCIRRGTRTGDATNIYRQMVGAMNSCLQSQGYLEVHAILSDGPNTSTLYAGCVRRA</sequence>
<evidence type="ECO:0000256" key="1">
    <source>
        <dbReference type="SAM" id="SignalP"/>
    </source>
</evidence>
<gene>
    <name evidence="2" type="ORF">OKW52_13415</name>
</gene>
<accession>A0ABT3H092</accession>
<evidence type="ECO:0000313" key="3">
    <source>
        <dbReference type="Proteomes" id="UP001208938"/>
    </source>
</evidence>